<evidence type="ECO:0000256" key="1">
    <source>
        <dbReference type="ARBA" id="ARBA00005850"/>
    </source>
</evidence>
<comment type="similarity">
    <text evidence="1">Belongs to the V-ATPase D subunit family.</text>
</comment>
<evidence type="ECO:0000313" key="4">
    <source>
        <dbReference type="EMBL" id="MEK8089112.1"/>
    </source>
</evidence>
<dbReference type="Gene3D" id="1.10.287.3240">
    <property type="match status" value="1"/>
</dbReference>
<evidence type="ECO:0000256" key="3">
    <source>
        <dbReference type="ARBA" id="ARBA00023065"/>
    </source>
</evidence>
<gene>
    <name evidence="4" type="ORF">WOB96_04975</name>
</gene>
<dbReference type="InterPro" id="IPR002699">
    <property type="entry name" value="V_ATPase_D"/>
</dbReference>
<name>A0ABU9D8C4_9PROT</name>
<evidence type="ECO:0000256" key="2">
    <source>
        <dbReference type="ARBA" id="ARBA00022448"/>
    </source>
</evidence>
<dbReference type="PANTHER" id="PTHR11671">
    <property type="entry name" value="V-TYPE ATP SYNTHASE SUBUNIT D"/>
    <property type="match status" value="1"/>
</dbReference>
<comment type="caution">
    <text evidence="4">The sequence shown here is derived from an EMBL/GenBank/DDBJ whole genome shotgun (WGS) entry which is preliminary data.</text>
</comment>
<dbReference type="Pfam" id="PF01813">
    <property type="entry name" value="ATP-synt_D"/>
    <property type="match status" value="1"/>
</dbReference>
<dbReference type="RefSeq" id="WP_341370178.1">
    <property type="nucleotide sequence ID" value="NZ_JBBPCO010000003.1"/>
</dbReference>
<sequence>MPDGAYNEPPSPTALLRLREERRLVREAYGFLDEKRLLLAAEVLRQTQAYESEMQAFHELHRRAATALREALLRHGLDGLEVYPAPASGDAGLNIKSRNFLGVHLLTAELQPGSATDAPSPINPSPEAERCTPLFQELVSRATALAARSGNLHRLLNEYHRTERRARALADVILPELEAGLNYMAAQLEEADQEDIVRVRLGARSRTE</sequence>
<evidence type="ECO:0000313" key="5">
    <source>
        <dbReference type="Proteomes" id="UP001446205"/>
    </source>
</evidence>
<dbReference type="EMBL" id="JBBPCO010000003">
    <property type="protein sequence ID" value="MEK8089112.1"/>
    <property type="molecule type" value="Genomic_DNA"/>
</dbReference>
<proteinExistence type="inferred from homology"/>
<protein>
    <submittedName>
        <fullName evidence="4">V-type ATP synthase subunit D</fullName>
    </submittedName>
</protein>
<organism evidence="4 5">
    <name type="scientific">Thermithiobacillus plumbiphilus</name>
    <dbReference type="NCBI Taxonomy" id="1729899"/>
    <lineage>
        <taxon>Bacteria</taxon>
        <taxon>Pseudomonadati</taxon>
        <taxon>Pseudomonadota</taxon>
        <taxon>Acidithiobacillia</taxon>
        <taxon>Acidithiobacillales</taxon>
        <taxon>Thermithiobacillaceae</taxon>
        <taxon>Thermithiobacillus</taxon>
    </lineage>
</organism>
<keyword evidence="2" id="KW-0813">Transport</keyword>
<keyword evidence="3" id="KW-0406">Ion transport</keyword>
<keyword evidence="5" id="KW-1185">Reference proteome</keyword>
<dbReference type="Proteomes" id="UP001446205">
    <property type="component" value="Unassembled WGS sequence"/>
</dbReference>
<accession>A0ABU9D8C4</accession>
<reference evidence="4 5" key="1">
    <citation type="submission" date="2024-04" db="EMBL/GenBank/DDBJ databases">
        <authorList>
            <person name="Abashina T."/>
            <person name="Shaikin A."/>
        </authorList>
    </citation>
    <scope>NUCLEOTIDE SEQUENCE [LARGE SCALE GENOMIC DNA]</scope>
    <source>
        <strain evidence="4 5">AAFK</strain>
    </source>
</reference>